<name>A0ABQ5EKU0_9ASTR</name>
<protein>
    <submittedName>
        <fullName evidence="1">Uncharacterized protein</fullName>
    </submittedName>
</protein>
<keyword evidence="2" id="KW-1185">Reference proteome</keyword>
<organism evidence="1 2">
    <name type="scientific">Tanacetum coccineum</name>
    <dbReference type="NCBI Taxonomy" id="301880"/>
    <lineage>
        <taxon>Eukaryota</taxon>
        <taxon>Viridiplantae</taxon>
        <taxon>Streptophyta</taxon>
        <taxon>Embryophyta</taxon>
        <taxon>Tracheophyta</taxon>
        <taxon>Spermatophyta</taxon>
        <taxon>Magnoliopsida</taxon>
        <taxon>eudicotyledons</taxon>
        <taxon>Gunneridae</taxon>
        <taxon>Pentapetalae</taxon>
        <taxon>asterids</taxon>
        <taxon>campanulids</taxon>
        <taxon>Asterales</taxon>
        <taxon>Asteraceae</taxon>
        <taxon>Asteroideae</taxon>
        <taxon>Anthemideae</taxon>
        <taxon>Anthemidinae</taxon>
        <taxon>Tanacetum</taxon>
    </lineage>
</organism>
<sequence>MDRENGIFNGPLKVEFCVAQSKGSLIQISRKSILLQKALYGLKHAPRAGNTDPQSPKGIFINQAMYALDNLKKLNYGQFYQARPIKAPQERLNDLYIPKGHINMGLWYPTVSGFELQHFKRIMPDALILAKVTLEGYSSLVYTASKGWMSKKQNALLCLQQKADYVALSAELC</sequence>
<reference evidence="1" key="1">
    <citation type="journal article" date="2022" name="Int. J. Mol. Sci.">
        <title>Draft Genome of Tanacetum Coccineum: Genomic Comparison of Closely Related Tanacetum-Family Plants.</title>
        <authorList>
            <person name="Yamashiro T."/>
            <person name="Shiraishi A."/>
            <person name="Nakayama K."/>
            <person name="Satake H."/>
        </authorList>
    </citation>
    <scope>NUCLEOTIDE SEQUENCE</scope>
</reference>
<evidence type="ECO:0000313" key="1">
    <source>
        <dbReference type="EMBL" id="GJT51538.1"/>
    </source>
</evidence>
<reference evidence="1" key="2">
    <citation type="submission" date="2022-01" db="EMBL/GenBank/DDBJ databases">
        <authorList>
            <person name="Yamashiro T."/>
            <person name="Shiraishi A."/>
            <person name="Satake H."/>
            <person name="Nakayama K."/>
        </authorList>
    </citation>
    <scope>NUCLEOTIDE SEQUENCE</scope>
</reference>
<proteinExistence type="predicted"/>
<dbReference type="EMBL" id="BQNB010016417">
    <property type="protein sequence ID" value="GJT51538.1"/>
    <property type="molecule type" value="Genomic_DNA"/>
</dbReference>
<gene>
    <name evidence="1" type="ORF">Tco_0977695</name>
</gene>
<evidence type="ECO:0000313" key="2">
    <source>
        <dbReference type="Proteomes" id="UP001151760"/>
    </source>
</evidence>
<accession>A0ABQ5EKU0</accession>
<comment type="caution">
    <text evidence="1">The sequence shown here is derived from an EMBL/GenBank/DDBJ whole genome shotgun (WGS) entry which is preliminary data.</text>
</comment>
<dbReference type="Proteomes" id="UP001151760">
    <property type="component" value="Unassembled WGS sequence"/>
</dbReference>